<dbReference type="InterPro" id="IPR023296">
    <property type="entry name" value="Glyco_hydro_beta-prop_sf"/>
</dbReference>
<sequence>MIPSIFRRSIPKIYFKIHIFAIRIITHHKFIQEKPKLFNMKIWTKSIASAMLLFFVSASFPGFSQNVKPDTSWGFSGFTKPAENPILGADSTKTFFCPVKKAEVKWQRADVFNPAAIVHDGKVILLTRCEDNPKAILGGRTSRIGLASSTDGIHFDYYPTPVLYPDNDDFAKYDHMGGCEDPRVVETEEGLFVMLYTSWNYDTPRLSVATSKDLIHWQKKGPAFAKAYNGKFLNMATKSGSIVTQMKNEKQTVAKFKDKYYLYWGEKAVNLAMSDNLIDWYPNIDEKGDLRKVIVPRTGYFDSALTECGPPALLTNKGILLLYNGKNSDGEDADPKLPKGTYSVGQVLIDAANPEKVLSRSESNILKPTLPHEQTGQYKAGTVFGEGLVFYKGKWFLYYGTADSYIGVAATDQKF</sequence>
<comment type="similarity">
    <text evidence="3">Belongs to the glycosyl hydrolase 130 family.</text>
</comment>
<dbReference type="Gene3D" id="2.115.10.20">
    <property type="entry name" value="Glycosyl hydrolase domain, family 43"/>
    <property type="match status" value="1"/>
</dbReference>
<gene>
    <name evidence="4" type="ORF">AQPE_2253</name>
</gene>
<organism evidence="4 5">
    <name type="scientific">Aquipluma nitroreducens</name>
    <dbReference type="NCBI Taxonomy" id="2010828"/>
    <lineage>
        <taxon>Bacteria</taxon>
        <taxon>Pseudomonadati</taxon>
        <taxon>Bacteroidota</taxon>
        <taxon>Bacteroidia</taxon>
        <taxon>Marinilabiliales</taxon>
        <taxon>Prolixibacteraceae</taxon>
        <taxon>Aquipluma</taxon>
    </lineage>
</organism>
<dbReference type="Proteomes" id="UP001193389">
    <property type="component" value="Chromosome"/>
</dbReference>
<protein>
    <submittedName>
        <fullName evidence="4">Glycoside hydrolase</fullName>
    </submittedName>
</protein>
<evidence type="ECO:0000256" key="1">
    <source>
        <dbReference type="ARBA" id="ARBA00022676"/>
    </source>
</evidence>
<dbReference type="EMBL" id="AP018694">
    <property type="protein sequence ID" value="BBE18093.1"/>
    <property type="molecule type" value="Genomic_DNA"/>
</dbReference>
<evidence type="ECO:0000256" key="3">
    <source>
        <dbReference type="ARBA" id="ARBA00024356"/>
    </source>
</evidence>
<keyword evidence="2" id="KW-0808">Transferase</keyword>
<dbReference type="KEGG" id="anf:AQPE_2253"/>
<keyword evidence="4" id="KW-0378">Hydrolase</keyword>
<dbReference type="SUPFAM" id="SSF75005">
    <property type="entry name" value="Arabinanase/levansucrase/invertase"/>
    <property type="match status" value="1"/>
</dbReference>
<accession>A0A5K7S957</accession>
<keyword evidence="1" id="KW-0328">Glycosyltransferase</keyword>
<dbReference type="AlphaFoldDB" id="A0A5K7S957"/>
<dbReference type="GO" id="GO:0016787">
    <property type="term" value="F:hydrolase activity"/>
    <property type="evidence" value="ECO:0007669"/>
    <property type="project" value="UniProtKB-KW"/>
</dbReference>
<keyword evidence="5" id="KW-1185">Reference proteome</keyword>
<dbReference type="CDD" id="cd18610">
    <property type="entry name" value="GH130_BT3780-like"/>
    <property type="match status" value="1"/>
</dbReference>
<dbReference type="GO" id="GO:0016757">
    <property type="term" value="F:glycosyltransferase activity"/>
    <property type="evidence" value="ECO:0007669"/>
    <property type="project" value="UniProtKB-KW"/>
</dbReference>
<dbReference type="InterPro" id="IPR007184">
    <property type="entry name" value="Mannoside_phosphorylase"/>
</dbReference>
<evidence type="ECO:0000313" key="5">
    <source>
        <dbReference type="Proteomes" id="UP001193389"/>
    </source>
</evidence>
<name>A0A5K7S957_9BACT</name>
<dbReference type="PANTHER" id="PTHR34106:SF5">
    <property type="entry name" value="GLYCOSIDASE"/>
    <property type="match status" value="1"/>
</dbReference>
<evidence type="ECO:0000256" key="2">
    <source>
        <dbReference type="ARBA" id="ARBA00022679"/>
    </source>
</evidence>
<dbReference type="Pfam" id="PF04041">
    <property type="entry name" value="Glyco_hydro_130"/>
    <property type="match status" value="1"/>
</dbReference>
<proteinExistence type="inferred from homology"/>
<dbReference type="PANTHER" id="PTHR34106">
    <property type="entry name" value="GLYCOSIDASE"/>
    <property type="match status" value="1"/>
</dbReference>
<evidence type="ECO:0000313" key="4">
    <source>
        <dbReference type="EMBL" id="BBE18093.1"/>
    </source>
</evidence>
<reference evidence="4" key="1">
    <citation type="journal article" date="2020" name="Int. J. Syst. Evol. Microbiol.">
        <title>Aquipluma nitroreducens gen. nov. sp. nov., a novel facultatively anaerobic bacterium isolated from a freshwater lake.</title>
        <authorList>
            <person name="Watanabe M."/>
            <person name="Kojima H."/>
            <person name="Fukui M."/>
        </authorList>
    </citation>
    <scope>NUCLEOTIDE SEQUENCE</scope>
    <source>
        <strain evidence="4">MeG22</strain>
    </source>
</reference>